<dbReference type="STRING" id="1423744.FC86_GL000338"/>
<feature type="domain" description="RNase III" evidence="6">
    <location>
        <begin position="13"/>
        <end position="112"/>
    </location>
</feature>
<dbReference type="InterPro" id="IPR036389">
    <property type="entry name" value="RNase_III_sf"/>
</dbReference>
<evidence type="ECO:0000256" key="2">
    <source>
        <dbReference type="ARBA" id="ARBA00022722"/>
    </source>
</evidence>
<organism evidence="7 8">
    <name type="scientific">Holzapfeliella floricola DSM 23037 = JCM 16512</name>
    <dbReference type="NCBI Taxonomy" id="1423744"/>
    <lineage>
        <taxon>Bacteria</taxon>
        <taxon>Bacillati</taxon>
        <taxon>Bacillota</taxon>
        <taxon>Bacilli</taxon>
        <taxon>Lactobacillales</taxon>
        <taxon>Lactobacillaceae</taxon>
        <taxon>Holzapfeliella</taxon>
    </lineage>
</organism>
<name>A0A0R2DJF6_9LACO</name>
<comment type="caution">
    <text evidence="7">The sequence shown here is derived from an EMBL/GenBank/DDBJ whole genome shotgun (WGS) entry which is preliminary data.</text>
</comment>
<comment type="subunit">
    <text evidence="5">Homodimer.</text>
</comment>
<dbReference type="Gene3D" id="1.10.1520.10">
    <property type="entry name" value="Ribonuclease III domain"/>
    <property type="match status" value="1"/>
</dbReference>
<evidence type="ECO:0000259" key="6">
    <source>
        <dbReference type="Pfam" id="PF00636"/>
    </source>
</evidence>
<dbReference type="Pfam" id="PF00636">
    <property type="entry name" value="Ribonuclease_3"/>
    <property type="match status" value="1"/>
</dbReference>
<keyword evidence="8" id="KW-1185">Reference proteome</keyword>
<dbReference type="OrthoDB" id="46571at2"/>
<dbReference type="Proteomes" id="UP000051378">
    <property type="component" value="Unassembled WGS sequence"/>
</dbReference>
<keyword evidence="4 5" id="KW-0378">Hydrolase</keyword>
<proteinExistence type="inferred from homology"/>
<comment type="subcellular location">
    <subcellularLocation>
        <location evidence="5">Cytoplasm</location>
    </subcellularLocation>
</comment>
<keyword evidence="5" id="KW-0690">Ribosome biogenesis</keyword>
<dbReference type="SUPFAM" id="SSF69065">
    <property type="entry name" value="RNase III domain-like"/>
    <property type="match status" value="1"/>
</dbReference>
<sequence length="139" mass="15604">MKVKDPSILNAVTLAYVGDGAYEILIRKHLVESGIVRPNQLQKTATQYVSAKAQAALITRMQDENVLTEQELAIFMRGRNAKSHTKAKNTSTATYHLSTGFEAVFGFLSLSYQDSRVVELTNWCIEKVESGANNEYRFR</sequence>
<dbReference type="PANTHER" id="PTHR34276">
    <property type="entry name" value="MINI-RIBONUCLEASE 3"/>
    <property type="match status" value="1"/>
</dbReference>
<evidence type="ECO:0000313" key="7">
    <source>
        <dbReference type="EMBL" id="KRN04241.1"/>
    </source>
</evidence>
<keyword evidence="2 5" id="KW-0540">Nuclease</keyword>
<evidence type="ECO:0000256" key="1">
    <source>
        <dbReference type="ARBA" id="ARBA00022552"/>
    </source>
</evidence>
<dbReference type="GO" id="GO:0005737">
    <property type="term" value="C:cytoplasm"/>
    <property type="evidence" value="ECO:0007669"/>
    <property type="project" value="UniProtKB-SubCell"/>
</dbReference>
<evidence type="ECO:0000256" key="5">
    <source>
        <dbReference type="HAMAP-Rule" id="MF_01468"/>
    </source>
</evidence>
<gene>
    <name evidence="5" type="primary">mrnC</name>
    <name evidence="7" type="ORF">FC86_GL000338</name>
</gene>
<dbReference type="PIRSF" id="PIRSF005520">
    <property type="entry name" value="UCP005520"/>
    <property type="match status" value="1"/>
</dbReference>
<protein>
    <recommendedName>
        <fullName evidence="5">Mini-ribonuclease 3</fullName>
        <shortName evidence="5">Mini-3</shortName>
        <shortName evidence="5">Mini-RNase 3</shortName>
        <ecNumber evidence="5">3.1.26.-</ecNumber>
    </recommendedName>
    <alternativeName>
        <fullName evidence="5">Mini-RNase III</fullName>
        <shortName evidence="5">Mini-III</shortName>
    </alternativeName>
</protein>
<evidence type="ECO:0000256" key="3">
    <source>
        <dbReference type="ARBA" id="ARBA00022759"/>
    </source>
</evidence>
<keyword evidence="5" id="KW-0699">rRNA-binding</keyword>
<keyword evidence="5" id="KW-0460">Magnesium</keyword>
<keyword evidence="1 5" id="KW-0698">rRNA processing</keyword>
<dbReference type="PATRIC" id="fig|1423744.4.peg.346"/>
<dbReference type="EMBL" id="AYZL01000016">
    <property type="protein sequence ID" value="KRN04241.1"/>
    <property type="molecule type" value="Genomic_DNA"/>
</dbReference>
<reference evidence="7 8" key="1">
    <citation type="journal article" date="2015" name="Genome Announc.">
        <title>Expanding the biotechnology potential of lactobacilli through comparative genomics of 213 strains and associated genera.</title>
        <authorList>
            <person name="Sun Z."/>
            <person name="Harris H.M."/>
            <person name="McCann A."/>
            <person name="Guo C."/>
            <person name="Argimon S."/>
            <person name="Zhang W."/>
            <person name="Yang X."/>
            <person name="Jeffery I.B."/>
            <person name="Cooney J.C."/>
            <person name="Kagawa T.F."/>
            <person name="Liu W."/>
            <person name="Song Y."/>
            <person name="Salvetti E."/>
            <person name="Wrobel A."/>
            <person name="Rasinkangas P."/>
            <person name="Parkhill J."/>
            <person name="Rea M.C."/>
            <person name="O'Sullivan O."/>
            <person name="Ritari J."/>
            <person name="Douillard F.P."/>
            <person name="Paul Ross R."/>
            <person name="Yang R."/>
            <person name="Briner A.E."/>
            <person name="Felis G.E."/>
            <person name="de Vos W.M."/>
            <person name="Barrangou R."/>
            <person name="Klaenhammer T.R."/>
            <person name="Caufield P.W."/>
            <person name="Cui Y."/>
            <person name="Zhang H."/>
            <person name="O'Toole P.W."/>
        </authorList>
    </citation>
    <scope>NUCLEOTIDE SEQUENCE [LARGE SCALE GENOMIC DNA]</scope>
    <source>
        <strain evidence="7 8">DSM 23037</strain>
    </source>
</reference>
<dbReference type="PANTHER" id="PTHR34276:SF1">
    <property type="entry name" value="MINI-RIBONUCLEASE 3"/>
    <property type="match status" value="1"/>
</dbReference>
<dbReference type="EC" id="3.1.26.-" evidence="5"/>
<comment type="similarity">
    <text evidence="5">Belongs to the MrnC RNase family.</text>
</comment>
<keyword evidence="5" id="KW-0963">Cytoplasm</keyword>
<accession>A0A0R2DJF6</accession>
<dbReference type="AlphaFoldDB" id="A0A0R2DJF6"/>
<comment type="cofactor">
    <cofactor evidence="5">
        <name>Mg(2+)</name>
        <dbReference type="ChEBI" id="CHEBI:18420"/>
    </cofactor>
</comment>
<dbReference type="HAMAP" id="MF_01468">
    <property type="entry name" value="RNase_Mini_III"/>
    <property type="match status" value="1"/>
</dbReference>
<evidence type="ECO:0000256" key="4">
    <source>
        <dbReference type="ARBA" id="ARBA00022801"/>
    </source>
</evidence>
<comment type="function">
    <text evidence="5">Involved in correct processing of both the 5' and 3' ends of 23S rRNA precursor. Processes 30S rRNA precursor transcript even in absence of ribonuclease 3 (Rnc); Rnc processes 30S rRNA into smaller rRNA precursors.</text>
</comment>
<feature type="active site" evidence="5">
    <location>
        <position position="19"/>
    </location>
</feature>
<dbReference type="GO" id="GO:0006364">
    <property type="term" value="P:rRNA processing"/>
    <property type="evidence" value="ECO:0007669"/>
    <property type="project" value="UniProtKB-UniRule"/>
</dbReference>
<dbReference type="GO" id="GO:0019843">
    <property type="term" value="F:rRNA binding"/>
    <property type="evidence" value="ECO:0007669"/>
    <property type="project" value="UniProtKB-UniRule"/>
</dbReference>
<dbReference type="InterPro" id="IPR008226">
    <property type="entry name" value="Mini3_fam"/>
</dbReference>
<keyword evidence="5" id="KW-0694">RNA-binding</keyword>
<dbReference type="GO" id="GO:0004525">
    <property type="term" value="F:ribonuclease III activity"/>
    <property type="evidence" value="ECO:0007669"/>
    <property type="project" value="InterPro"/>
</dbReference>
<keyword evidence="3 5" id="KW-0255">Endonuclease</keyword>
<dbReference type="RefSeq" id="WP_056974501.1">
    <property type="nucleotide sequence ID" value="NZ_AYZL01000016.1"/>
</dbReference>
<evidence type="ECO:0000313" key="8">
    <source>
        <dbReference type="Proteomes" id="UP000051378"/>
    </source>
</evidence>
<dbReference type="InterPro" id="IPR000999">
    <property type="entry name" value="RNase_III_dom"/>
</dbReference>